<organism evidence="1 2">
    <name type="scientific">Glomerella acutata</name>
    <name type="common">Colletotrichum acutatum</name>
    <dbReference type="NCBI Taxonomy" id="27357"/>
    <lineage>
        <taxon>Eukaryota</taxon>
        <taxon>Fungi</taxon>
        <taxon>Dikarya</taxon>
        <taxon>Ascomycota</taxon>
        <taxon>Pezizomycotina</taxon>
        <taxon>Sordariomycetes</taxon>
        <taxon>Hypocreomycetidae</taxon>
        <taxon>Glomerellales</taxon>
        <taxon>Glomerellaceae</taxon>
        <taxon>Colletotrichum</taxon>
        <taxon>Colletotrichum acutatum species complex</taxon>
    </lineage>
</organism>
<sequence>MEGTMPGALYCLLAFSTITPTRFLPHRPRYCRRKEQRGKGGTLNISSVKLITRKHRSGR</sequence>
<reference evidence="1" key="1">
    <citation type="submission" date="2021-12" db="EMBL/GenBank/DDBJ databases">
        <title>Comparative genomics, transcriptomics and evolutionary studies reveal genomic signatures of adaptation to plant cell wall in hemibiotrophic fungi.</title>
        <authorList>
            <consortium name="DOE Joint Genome Institute"/>
            <person name="Baroncelli R."/>
            <person name="Diaz J.F."/>
            <person name="Benocci T."/>
            <person name="Peng M."/>
            <person name="Battaglia E."/>
            <person name="Haridas S."/>
            <person name="Andreopoulos W."/>
            <person name="Labutti K."/>
            <person name="Pangilinan J."/>
            <person name="Floch G.L."/>
            <person name="Makela M.R."/>
            <person name="Henrissat B."/>
            <person name="Grigoriev I.V."/>
            <person name="Crouch J.A."/>
            <person name="De Vries R.P."/>
            <person name="Sukno S.A."/>
            <person name="Thon M.R."/>
        </authorList>
    </citation>
    <scope>NUCLEOTIDE SEQUENCE</scope>
    <source>
        <strain evidence="1">CBS 112980</strain>
    </source>
</reference>
<dbReference type="AlphaFoldDB" id="A0AAD8XAN4"/>
<evidence type="ECO:0000313" key="2">
    <source>
        <dbReference type="Proteomes" id="UP001244207"/>
    </source>
</evidence>
<protein>
    <submittedName>
        <fullName evidence="1">Uncharacterized protein</fullName>
    </submittedName>
</protein>
<accession>A0AAD8XAN4</accession>
<dbReference type="EMBL" id="JAHMHS010000151">
    <property type="protein sequence ID" value="KAK1712203.1"/>
    <property type="molecule type" value="Genomic_DNA"/>
</dbReference>
<dbReference type="Proteomes" id="UP001244207">
    <property type="component" value="Unassembled WGS sequence"/>
</dbReference>
<comment type="caution">
    <text evidence="1">The sequence shown here is derived from an EMBL/GenBank/DDBJ whole genome shotgun (WGS) entry which is preliminary data.</text>
</comment>
<evidence type="ECO:0000313" key="1">
    <source>
        <dbReference type="EMBL" id="KAK1712203.1"/>
    </source>
</evidence>
<name>A0AAD8XAN4_GLOAC</name>
<gene>
    <name evidence="1" type="ORF">BDZ83DRAFT_638888</name>
</gene>
<keyword evidence="2" id="KW-1185">Reference proteome</keyword>
<dbReference type="GeneID" id="85393288"/>
<dbReference type="RefSeq" id="XP_060359321.1">
    <property type="nucleotide sequence ID" value="XM_060509389.1"/>
</dbReference>
<proteinExistence type="predicted"/>